<reference evidence="2" key="4">
    <citation type="journal article" date="2020" name="Genome Biol. Evol.">
        <title>Complete Genome Sequence of the Polysaccharide-Degrading Rumen Bacterium Pseudobutyrivibrio xylanivorans MA3014 Reveals an Incomplete Glycolytic Pathway.</title>
        <authorList>
            <person name="Palevich N."/>
            <person name="Maclean P.H."/>
            <person name="Kelly W.J."/>
            <person name="Leahy S.C."/>
            <person name="Rakonjac J."/>
            <person name="Attwood G.T."/>
        </authorList>
    </citation>
    <scope>NUCLEOTIDE SEQUENCE</scope>
    <source>
        <strain evidence="2">MA3014</strain>
    </source>
</reference>
<name>A0A5P6VLK7_PSEXY</name>
<protein>
    <submittedName>
        <fullName evidence="2">DUF4186 family protein</fullName>
    </submittedName>
</protein>
<sequence length="75" mass="8764">MTREERFAQLFTRLGNSKFRTSFHLKQKDLDYIEEKGLETIREHAADFIAKREALAIIPNDGKQTPTKEESRSSH</sequence>
<dbReference type="AlphaFoldDB" id="A0A5P6VLK7"/>
<reference evidence="3" key="3">
    <citation type="submission" date="2019-08" db="EMBL/GenBank/DDBJ databases">
        <title>Complete Genome Sequence of the Polysaccharide-Degrading Rumen Bacterium Pseudobutyrivibrio xylanivorans MA3014.</title>
        <authorList>
            <person name="Palevich N."/>
            <person name="Maclean P.H."/>
            <person name="Kelly W.J."/>
            <person name="Leahy S.C."/>
            <person name="Rakonjac J."/>
            <person name="Attwood G.T."/>
        </authorList>
    </citation>
    <scope>NUCLEOTIDE SEQUENCE [LARGE SCALE GENOMIC DNA]</scope>
    <source>
        <strain evidence="3">MA3014</strain>
    </source>
</reference>
<evidence type="ECO:0000313" key="1">
    <source>
        <dbReference type="EMBL" id="QFJ53370.1"/>
    </source>
</evidence>
<dbReference type="KEGG" id="pxv:FXF36_00435"/>
<dbReference type="OrthoDB" id="9787478at2"/>
<reference evidence="2" key="2">
    <citation type="journal article" date="2019" name="Appl. Environ. Microbiol.">
        <title>Comparative Genomics of Rumen Butyrivibrio spp. Uncovers a Continuum of Polysaccharide-Degrading Capabilities.</title>
        <authorList>
            <person name="Palevich N."/>
            <person name="Kelly W.J."/>
            <person name="Leahy S.C."/>
            <person name="Denman S."/>
            <person name="Altermann E."/>
            <person name="Rakonjac J."/>
            <person name="Attwood G.T."/>
        </authorList>
    </citation>
    <scope>NUCLEOTIDE SEQUENCE</scope>
    <source>
        <strain evidence="2">MA3014</strain>
    </source>
</reference>
<reference evidence="2" key="1">
    <citation type="journal article" date="2018" name="Nat. Biotechnol.">
        <title>Cultivation and sequencing of rumen microbiome members from the Hungate1000 Collection.</title>
        <authorList>
            <consortium name="Hungate1000 project collaborators"/>
            <person name="Seshadri R."/>
            <person name="Leahy S.C."/>
            <person name="Attwood G.T."/>
            <person name="Teh K.H."/>
            <person name="Lambie S.C."/>
            <person name="Cookson A.L."/>
            <person name="Eloe-Fadrosh E.A."/>
            <person name="Pavlopoulos G.A."/>
            <person name="Hadjithomas M."/>
            <person name="Varghese N.J."/>
            <person name="Paez-Espino D."/>
            <person name="Perry R."/>
            <person name="Henderson G."/>
            <person name="Creevey C.J."/>
            <person name="Terrapon N."/>
            <person name="Lapebie P."/>
            <person name="Drula E."/>
            <person name="Lombard V."/>
            <person name="Rubin E."/>
            <person name="Kyrpides N.C."/>
            <person name="Henrissat B."/>
            <person name="Woyke T."/>
            <person name="Ivanova N.N."/>
            <person name="Kelly W.J."/>
        </authorList>
    </citation>
    <scope>NUCLEOTIDE SEQUENCE</scope>
    <source>
        <strain evidence="2">MA3014</strain>
    </source>
</reference>
<dbReference type="KEGG" id="pxv:FXF36_00025"/>
<dbReference type="InterPro" id="IPR020378">
    <property type="entry name" value="DUF4186"/>
</dbReference>
<evidence type="ECO:0000313" key="3">
    <source>
        <dbReference type="Proteomes" id="UP000327030"/>
    </source>
</evidence>
<accession>A0A5P6VLK7</accession>
<dbReference type="Pfam" id="PF13811">
    <property type="entry name" value="DUF4186"/>
    <property type="match status" value="1"/>
</dbReference>
<dbReference type="Proteomes" id="UP000327030">
    <property type="component" value="Chromosome 1"/>
</dbReference>
<dbReference type="EMBL" id="CP043028">
    <property type="protein sequence ID" value="QFJ53447.1"/>
    <property type="molecule type" value="Genomic_DNA"/>
</dbReference>
<evidence type="ECO:0000313" key="2">
    <source>
        <dbReference type="EMBL" id="QFJ53447.1"/>
    </source>
</evidence>
<dbReference type="EMBL" id="CP043028">
    <property type="protein sequence ID" value="QFJ53370.1"/>
    <property type="molecule type" value="Genomic_DNA"/>
</dbReference>
<organism evidence="2 3">
    <name type="scientific">Pseudobutyrivibrio xylanivorans</name>
    <dbReference type="NCBI Taxonomy" id="185007"/>
    <lineage>
        <taxon>Bacteria</taxon>
        <taxon>Bacillati</taxon>
        <taxon>Bacillota</taxon>
        <taxon>Clostridia</taxon>
        <taxon>Lachnospirales</taxon>
        <taxon>Lachnospiraceae</taxon>
        <taxon>Pseudobutyrivibrio</taxon>
    </lineage>
</organism>
<proteinExistence type="predicted"/>
<gene>
    <name evidence="1" type="ORF">FXF36_00025</name>
    <name evidence="2" type="ORF">FXF36_00435</name>
</gene>